<accession>A0A316HJ88</accession>
<proteinExistence type="predicted"/>
<keyword evidence="1" id="KW-1133">Transmembrane helix</keyword>
<organism evidence="2 3">
    <name type="scientific">Lentzea atacamensis</name>
    <dbReference type="NCBI Taxonomy" id="531938"/>
    <lineage>
        <taxon>Bacteria</taxon>
        <taxon>Bacillati</taxon>
        <taxon>Actinomycetota</taxon>
        <taxon>Actinomycetes</taxon>
        <taxon>Pseudonocardiales</taxon>
        <taxon>Pseudonocardiaceae</taxon>
        <taxon>Lentzea</taxon>
    </lineage>
</organism>
<feature type="transmembrane region" description="Helical" evidence="1">
    <location>
        <begin position="41"/>
        <end position="63"/>
    </location>
</feature>
<keyword evidence="1" id="KW-0812">Transmembrane</keyword>
<evidence type="ECO:0000256" key="1">
    <source>
        <dbReference type="SAM" id="Phobius"/>
    </source>
</evidence>
<dbReference type="AlphaFoldDB" id="A0A316HJ88"/>
<protein>
    <submittedName>
        <fullName evidence="2">Uncharacterized protein</fullName>
    </submittedName>
</protein>
<evidence type="ECO:0000313" key="3">
    <source>
        <dbReference type="Proteomes" id="UP000246005"/>
    </source>
</evidence>
<dbReference type="Proteomes" id="UP000246005">
    <property type="component" value="Unassembled WGS sequence"/>
</dbReference>
<sequence length="336" mass="36028">MRSDTKRAVAAWIGILVVVVPGPIVLLVGPFRLAQADTPRLAAVLVFTGVLVTASVTLIGILLTRQANLRLAQENERAHNRLVQEHEDEERRLRLDAAMRAGALFSPSGENAADPAAIASGLLALTRLDQADLAVALLVDLWDNGKGRVSIETAVLVIDAALRSQTKPNAQLVAAELLCRNAPRLDSCQSLHWPSVIDGCWDSSFGPKTKLLLLDALVTMILSDHAHEHSVRSAAVRLYGIWNGDPDVRVRGCVGTLIAALIPTLCELGYVDFMQGNQRVMLAELEAAAGSATANPDGFLDRIVADHRKKLEAWAQGCGEVRLDPGRLATDASAIT</sequence>
<keyword evidence="1" id="KW-0472">Membrane</keyword>
<feature type="transmembrane region" description="Helical" evidence="1">
    <location>
        <begin position="9"/>
        <end position="29"/>
    </location>
</feature>
<dbReference type="EMBL" id="QGHB01000023">
    <property type="protein sequence ID" value="PWK80718.1"/>
    <property type="molecule type" value="Genomic_DNA"/>
</dbReference>
<gene>
    <name evidence="2" type="ORF">C8D88_12382</name>
</gene>
<comment type="caution">
    <text evidence="2">The sequence shown here is derived from an EMBL/GenBank/DDBJ whole genome shotgun (WGS) entry which is preliminary data.</text>
</comment>
<evidence type="ECO:0000313" key="2">
    <source>
        <dbReference type="EMBL" id="PWK80718.1"/>
    </source>
</evidence>
<name>A0A316HJ88_9PSEU</name>
<reference evidence="2 3" key="1">
    <citation type="submission" date="2018-05" db="EMBL/GenBank/DDBJ databases">
        <title>Genomic Encyclopedia of Type Strains, Phase IV (KMG-IV): sequencing the most valuable type-strain genomes for metagenomic binning, comparative biology and taxonomic classification.</title>
        <authorList>
            <person name="Goeker M."/>
        </authorList>
    </citation>
    <scope>NUCLEOTIDE SEQUENCE [LARGE SCALE GENOMIC DNA]</scope>
    <source>
        <strain evidence="2 3">DSM 45480</strain>
    </source>
</reference>